<name>A0A2R8F3K8_ORITS</name>
<dbReference type="Gene3D" id="1.25.40.10">
    <property type="entry name" value="Tetratricopeptide repeat domain"/>
    <property type="match status" value="1"/>
</dbReference>
<organism evidence="1 2">
    <name type="scientific">Orientia tsutsugamushi</name>
    <name type="common">Rickettsia tsutsugamushi</name>
    <dbReference type="NCBI Taxonomy" id="784"/>
    <lineage>
        <taxon>Bacteria</taxon>
        <taxon>Pseudomonadati</taxon>
        <taxon>Pseudomonadota</taxon>
        <taxon>Alphaproteobacteria</taxon>
        <taxon>Rickettsiales</taxon>
        <taxon>Rickettsiaceae</taxon>
        <taxon>Rickettsieae</taxon>
        <taxon>Orientia</taxon>
    </lineage>
</organism>
<dbReference type="InterPro" id="IPR011990">
    <property type="entry name" value="TPR-like_helical_dom_sf"/>
</dbReference>
<dbReference type="AlphaFoldDB" id="A0A2R8F3K8"/>
<evidence type="ECO:0000313" key="1">
    <source>
        <dbReference type="EMBL" id="SPM45986.1"/>
    </source>
</evidence>
<dbReference type="SUPFAM" id="SSF48452">
    <property type="entry name" value="TPR-like"/>
    <property type="match status" value="1"/>
</dbReference>
<proteinExistence type="predicted"/>
<sequence>MIKLLSIKPDLPNAYNNKGTALCTLEQYQDAIENFDFSY</sequence>
<reference evidence="2" key="1">
    <citation type="submission" date="2018-03" db="EMBL/GenBank/DDBJ databases">
        <authorList>
            <person name="Batty M. E."/>
            <person name="Batty M E."/>
        </authorList>
    </citation>
    <scope>NUCLEOTIDE SEQUENCE [LARGE SCALE GENOMIC DNA]</scope>
</reference>
<evidence type="ECO:0000313" key="2">
    <source>
        <dbReference type="Proteomes" id="UP000244889"/>
    </source>
</evidence>
<accession>A0A2R8F3K8</accession>
<gene>
    <name evidence="1" type="ORF">FPW1038_02206</name>
</gene>
<dbReference type="EMBL" id="OOHR01000018">
    <property type="protein sequence ID" value="SPM45986.1"/>
    <property type="molecule type" value="Genomic_DNA"/>
</dbReference>
<protein>
    <submittedName>
        <fullName evidence="1">Uncharacterized protein</fullName>
    </submittedName>
</protein>
<dbReference type="Proteomes" id="UP000244889">
    <property type="component" value="Unassembled WGS sequence"/>
</dbReference>